<dbReference type="RefSeq" id="WP_207351152.1">
    <property type="nucleotide sequence ID" value="NZ_JAFMPY010000012.1"/>
</dbReference>
<dbReference type="Proteomes" id="UP000664288">
    <property type="component" value="Unassembled WGS sequence"/>
</dbReference>
<dbReference type="InterPro" id="IPR001387">
    <property type="entry name" value="Cro/C1-type_HTH"/>
</dbReference>
<evidence type="ECO:0000313" key="3">
    <source>
        <dbReference type="Proteomes" id="UP000664288"/>
    </source>
</evidence>
<evidence type="ECO:0000313" key="2">
    <source>
        <dbReference type="EMBL" id="MBO0904512.1"/>
    </source>
</evidence>
<dbReference type="SUPFAM" id="SSF47413">
    <property type="entry name" value="lambda repressor-like DNA-binding domains"/>
    <property type="match status" value="1"/>
</dbReference>
<comment type="caution">
    <text evidence="2">The sequence shown here is derived from an EMBL/GenBank/DDBJ whole genome shotgun (WGS) entry which is preliminary data.</text>
</comment>
<dbReference type="CDD" id="cd00093">
    <property type="entry name" value="HTH_XRE"/>
    <property type="match status" value="1"/>
</dbReference>
<dbReference type="InterPro" id="IPR010982">
    <property type="entry name" value="Lambda_DNA-bd_dom_sf"/>
</dbReference>
<gene>
    <name evidence="2" type="ORF">J1C47_12755</name>
</gene>
<dbReference type="Gene3D" id="1.10.260.40">
    <property type="entry name" value="lambda repressor-like DNA-binding domains"/>
    <property type="match status" value="1"/>
</dbReference>
<dbReference type="EMBL" id="JAFMPY010000012">
    <property type="protein sequence ID" value="MBO0904512.1"/>
    <property type="molecule type" value="Genomic_DNA"/>
</dbReference>
<dbReference type="SMART" id="SM00530">
    <property type="entry name" value="HTH_XRE"/>
    <property type="match status" value="1"/>
</dbReference>
<sequence>MPAPIDVHVGARLREARIAAGLSMEELGLALSVSGDQLDRFERGAERIGASRLYLACQRLRVQPTYFFEGLGEFGPDGADGDVVATSHSNGHAAGIAVDRLIESIMQRIRTERARD</sequence>
<keyword evidence="3" id="KW-1185">Reference proteome</keyword>
<feature type="domain" description="HTH cro/C1-type" evidence="1">
    <location>
        <begin position="13"/>
        <end position="67"/>
    </location>
</feature>
<protein>
    <submittedName>
        <fullName evidence="2">Helix-turn-helix transcriptional regulator</fullName>
    </submittedName>
</protein>
<proteinExistence type="predicted"/>
<organism evidence="2 3">
    <name type="scientific">Jiella sonneratiae</name>
    <dbReference type="NCBI Taxonomy" id="2816856"/>
    <lineage>
        <taxon>Bacteria</taxon>
        <taxon>Pseudomonadati</taxon>
        <taxon>Pseudomonadota</taxon>
        <taxon>Alphaproteobacteria</taxon>
        <taxon>Hyphomicrobiales</taxon>
        <taxon>Aurantimonadaceae</taxon>
        <taxon>Jiella</taxon>
    </lineage>
</organism>
<reference evidence="2 3" key="1">
    <citation type="submission" date="2021-03" db="EMBL/GenBank/DDBJ databases">
        <title>Whole genome sequence of Jiella sp. MQZ13P-4.</title>
        <authorList>
            <person name="Tuo L."/>
        </authorList>
    </citation>
    <scope>NUCLEOTIDE SEQUENCE [LARGE SCALE GENOMIC DNA]</scope>
    <source>
        <strain evidence="2 3">MQZ13P-4</strain>
    </source>
</reference>
<evidence type="ECO:0000259" key="1">
    <source>
        <dbReference type="PROSITE" id="PS50943"/>
    </source>
</evidence>
<name>A0ABS3J4B6_9HYPH</name>
<accession>A0ABS3J4B6</accession>
<dbReference type="Pfam" id="PF13560">
    <property type="entry name" value="HTH_31"/>
    <property type="match status" value="1"/>
</dbReference>
<dbReference type="PROSITE" id="PS50943">
    <property type="entry name" value="HTH_CROC1"/>
    <property type="match status" value="1"/>
</dbReference>